<accession>A0A914S2N5</accession>
<dbReference type="GO" id="GO:0016020">
    <property type="term" value="C:membrane"/>
    <property type="evidence" value="ECO:0007669"/>
    <property type="project" value="TreeGrafter"/>
</dbReference>
<dbReference type="GO" id="GO:0070536">
    <property type="term" value="P:protein K63-linked deubiquitination"/>
    <property type="evidence" value="ECO:0007669"/>
    <property type="project" value="TreeGrafter"/>
</dbReference>
<dbReference type="SUPFAM" id="SSF102712">
    <property type="entry name" value="JAB1/MPN domain"/>
    <property type="match status" value="1"/>
</dbReference>
<name>A0A914S2N5_PAREQ</name>
<dbReference type="SMART" id="SM00232">
    <property type="entry name" value="JAB_MPN"/>
    <property type="match status" value="1"/>
</dbReference>
<reference evidence="3" key="1">
    <citation type="submission" date="2022-11" db="UniProtKB">
        <authorList>
            <consortium name="WormBaseParasite"/>
        </authorList>
    </citation>
    <scope>IDENTIFICATION</scope>
</reference>
<dbReference type="Proteomes" id="UP000887564">
    <property type="component" value="Unplaced"/>
</dbReference>
<organism evidence="2 3">
    <name type="scientific">Parascaris equorum</name>
    <name type="common">Equine roundworm</name>
    <dbReference type="NCBI Taxonomy" id="6256"/>
    <lineage>
        <taxon>Eukaryota</taxon>
        <taxon>Metazoa</taxon>
        <taxon>Ecdysozoa</taxon>
        <taxon>Nematoda</taxon>
        <taxon>Chromadorea</taxon>
        <taxon>Rhabditida</taxon>
        <taxon>Spirurina</taxon>
        <taxon>Ascaridomorpha</taxon>
        <taxon>Ascaridoidea</taxon>
        <taxon>Ascarididae</taxon>
        <taxon>Parascaris</taxon>
    </lineage>
</organism>
<dbReference type="InterPro" id="IPR037518">
    <property type="entry name" value="MPN"/>
</dbReference>
<dbReference type="PANTHER" id="PTHR12947:SF13">
    <property type="entry name" value="FI19924P1"/>
    <property type="match status" value="1"/>
</dbReference>
<dbReference type="GO" id="GO:0005768">
    <property type="term" value="C:endosome"/>
    <property type="evidence" value="ECO:0007669"/>
    <property type="project" value="TreeGrafter"/>
</dbReference>
<dbReference type="GO" id="GO:0061578">
    <property type="term" value="F:K63-linked deubiquitinase activity"/>
    <property type="evidence" value="ECO:0007669"/>
    <property type="project" value="TreeGrafter"/>
</dbReference>
<dbReference type="Gene3D" id="3.40.140.10">
    <property type="entry name" value="Cytidine Deaminase, domain 2"/>
    <property type="match status" value="1"/>
</dbReference>
<evidence type="ECO:0000313" key="2">
    <source>
        <dbReference type="Proteomes" id="UP000887564"/>
    </source>
</evidence>
<dbReference type="PANTHER" id="PTHR12947">
    <property type="entry name" value="AMSH-LIKE PROTEASE"/>
    <property type="match status" value="1"/>
</dbReference>
<evidence type="ECO:0000259" key="1">
    <source>
        <dbReference type="PROSITE" id="PS50249"/>
    </source>
</evidence>
<dbReference type="WBParaSite" id="PEQ_0001141401-mRNA-1">
    <property type="protein sequence ID" value="PEQ_0001141401-mRNA-1"/>
    <property type="gene ID" value="PEQ_0001141401"/>
</dbReference>
<proteinExistence type="predicted"/>
<dbReference type="InterPro" id="IPR000555">
    <property type="entry name" value="JAMM/MPN+_dom"/>
</dbReference>
<evidence type="ECO:0000313" key="3">
    <source>
        <dbReference type="WBParaSite" id="PEQ_0001141401-mRNA-1"/>
    </source>
</evidence>
<dbReference type="GO" id="GO:0008237">
    <property type="term" value="F:metallopeptidase activity"/>
    <property type="evidence" value="ECO:0007669"/>
    <property type="project" value="InterPro"/>
</dbReference>
<dbReference type="AlphaFoldDB" id="A0A914S2N5"/>
<feature type="domain" description="MPN" evidence="1">
    <location>
        <begin position="87"/>
        <end position="214"/>
    </location>
</feature>
<keyword evidence="2" id="KW-1185">Reference proteome</keyword>
<dbReference type="Pfam" id="PF01398">
    <property type="entry name" value="JAB"/>
    <property type="match status" value="1"/>
</dbReference>
<dbReference type="PROSITE" id="PS50249">
    <property type="entry name" value="MPN"/>
    <property type="match status" value="1"/>
</dbReference>
<protein>
    <submittedName>
        <fullName evidence="3">MPN domain-containing protein</fullName>
    </submittedName>
</protein>
<sequence length="226" mass="25549">MKYSFLLLFPLWEGKFPYRRSFQKEKEALNTRKPYSLKNESSITPLVDPSISTDHIVFDQLDSYIKPVPPARNLPRSTSSSYEEEMRRTHPLVVAGKLVEQFAALAHRNTEANIETCAILCGAPNGASDSCDTRNEEDVFAYQDAHNLITLGWIHTHPSQTAFLSSVDLHTHCSYQLMMPEAVAIVVAPKFNEFVVLFITNNGSALFYNEEAFFDNSLEAIVVDLR</sequence>